<keyword evidence="4" id="KW-0804">Transcription</keyword>
<evidence type="ECO:0000256" key="4">
    <source>
        <dbReference type="ARBA" id="ARBA00023163"/>
    </source>
</evidence>
<evidence type="ECO:0000256" key="2">
    <source>
        <dbReference type="ARBA" id="ARBA00023015"/>
    </source>
</evidence>
<protein>
    <submittedName>
        <fullName evidence="6">Putative HTH-type transcriptional regulator YydK</fullName>
    </submittedName>
</protein>
<dbReference type="EMBL" id="PVXQ01000002">
    <property type="protein sequence ID" value="PRR84299.1"/>
    <property type="molecule type" value="Genomic_DNA"/>
</dbReference>
<dbReference type="CDD" id="cd07377">
    <property type="entry name" value="WHTH_GntR"/>
    <property type="match status" value="1"/>
</dbReference>
<dbReference type="SMART" id="SM00866">
    <property type="entry name" value="UTRA"/>
    <property type="match status" value="1"/>
</dbReference>
<proteinExistence type="predicted"/>
<keyword evidence="7" id="KW-1185">Reference proteome</keyword>
<sequence length="235" mass="27300">MEVKYKIIAKKIEENIIEGKYDNTKKLPTVEELMEIYKVSRSTIRQAINTLVDKGEVYQVQGSGIFIRETKKDGFINIQYMRGLSGDFIKNKIKTKVLELKVIKSDREISEKMKCNEGTDLYFIKRLRYLDNDAYTVEYSYYNKEIIPYLNTEIVEESIYSYISESLKLNIGFADKIIYCEPLTLEHSKLLGLKEGDGSLVIEDTVFLTNGLVFDTSKVIYNYKFAKLLSLSNYK</sequence>
<reference evidence="6 7" key="1">
    <citation type="submission" date="2018-03" db="EMBL/GenBank/DDBJ databases">
        <title>Genome sequence of Clostridium vincentii DSM 10228.</title>
        <authorList>
            <person name="Poehlein A."/>
            <person name="Daniel R."/>
        </authorList>
    </citation>
    <scope>NUCLEOTIDE SEQUENCE [LARGE SCALE GENOMIC DNA]</scope>
    <source>
        <strain evidence="6 7">DSM 10228</strain>
    </source>
</reference>
<evidence type="ECO:0000313" key="7">
    <source>
        <dbReference type="Proteomes" id="UP000239471"/>
    </source>
</evidence>
<dbReference type="GO" id="GO:0003677">
    <property type="term" value="F:DNA binding"/>
    <property type="evidence" value="ECO:0007669"/>
    <property type="project" value="UniProtKB-KW"/>
</dbReference>
<name>A0A2T0BK95_9CLOT</name>
<dbReference type="InterPro" id="IPR036390">
    <property type="entry name" value="WH_DNA-bd_sf"/>
</dbReference>
<dbReference type="PANTHER" id="PTHR44846:SF4">
    <property type="entry name" value="HTH GNTR-TYPE DOMAIN-CONTAINING PROTEIN"/>
    <property type="match status" value="1"/>
</dbReference>
<dbReference type="RefSeq" id="WP_106058275.1">
    <property type="nucleotide sequence ID" value="NZ_PVXQ01000002.1"/>
</dbReference>
<dbReference type="InterPro" id="IPR011663">
    <property type="entry name" value="UTRA"/>
</dbReference>
<dbReference type="GO" id="GO:0045892">
    <property type="term" value="P:negative regulation of DNA-templated transcription"/>
    <property type="evidence" value="ECO:0007669"/>
    <property type="project" value="TreeGrafter"/>
</dbReference>
<dbReference type="GO" id="GO:0003700">
    <property type="term" value="F:DNA-binding transcription factor activity"/>
    <property type="evidence" value="ECO:0007669"/>
    <property type="project" value="InterPro"/>
</dbReference>
<dbReference type="Pfam" id="PF00392">
    <property type="entry name" value="GntR"/>
    <property type="match status" value="1"/>
</dbReference>
<organism evidence="6 7">
    <name type="scientific">Clostridium vincentii</name>
    <dbReference type="NCBI Taxonomy" id="52704"/>
    <lineage>
        <taxon>Bacteria</taxon>
        <taxon>Bacillati</taxon>
        <taxon>Bacillota</taxon>
        <taxon>Clostridia</taxon>
        <taxon>Eubacteriales</taxon>
        <taxon>Clostridiaceae</taxon>
        <taxon>Clostridium</taxon>
    </lineage>
</organism>
<dbReference type="Gene3D" id="3.40.1410.10">
    <property type="entry name" value="Chorismate lyase-like"/>
    <property type="match status" value="1"/>
</dbReference>
<dbReference type="SUPFAM" id="SSF46785">
    <property type="entry name" value="Winged helix' DNA-binding domain"/>
    <property type="match status" value="1"/>
</dbReference>
<dbReference type="OrthoDB" id="2141316at2"/>
<dbReference type="Proteomes" id="UP000239471">
    <property type="component" value="Unassembled WGS sequence"/>
</dbReference>
<dbReference type="InterPro" id="IPR028978">
    <property type="entry name" value="Chorismate_lyase_/UTRA_dom_sf"/>
</dbReference>
<evidence type="ECO:0000256" key="1">
    <source>
        <dbReference type="ARBA" id="ARBA00022491"/>
    </source>
</evidence>
<dbReference type="AlphaFoldDB" id="A0A2T0BK95"/>
<dbReference type="SMART" id="SM00345">
    <property type="entry name" value="HTH_GNTR"/>
    <property type="match status" value="1"/>
</dbReference>
<dbReference type="FunFam" id="3.40.1410.10:FF:000008">
    <property type="entry name" value="Transcriptional regulator, GntR family"/>
    <property type="match status" value="1"/>
</dbReference>
<keyword evidence="1" id="KW-0678">Repressor</keyword>
<comment type="caution">
    <text evidence="6">The sequence shown here is derived from an EMBL/GenBank/DDBJ whole genome shotgun (WGS) entry which is preliminary data.</text>
</comment>
<dbReference type="InterPro" id="IPR050679">
    <property type="entry name" value="Bact_HTH_transcr_reg"/>
</dbReference>
<keyword evidence="3" id="KW-0238">DNA-binding</keyword>
<feature type="domain" description="HTH gntR-type" evidence="5">
    <location>
        <begin position="2"/>
        <end position="70"/>
    </location>
</feature>
<dbReference type="PRINTS" id="PR00035">
    <property type="entry name" value="HTHGNTR"/>
</dbReference>
<dbReference type="PROSITE" id="PS50949">
    <property type="entry name" value="HTH_GNTR"/>
    <property type="match status" value="1"/>
</dbReference>
<gene>
    <name evidence="6" type="primary">yydK</name>
    <name evidence="6" type="ORF">CLVI_02250</name>
</gene>
<dbReference type="Gene3D" id="1.10.10.10">
    <property type="entry name" value="Winged helix-like DNA-binding domain superfamily/Winged helix DNA-binding domain"/>
    <property type="match status" value="1"/>
</dbReference>
<dbReference type="InterPro" id="IPR036388">
    <property type="entry name" value="WH-like_DNA-bd_sf"/>
</dbReference>
<accession>A0A2T0BK95</accession>
<dbReference type="InterPro" id="IPR000524">
    <property type="entry name" value="Tscrpt_reg_HTH_GntR"/>
</dbReference>
<evidence type="ECO:0000313" key="6">
    <source>
        <dbReference type="EMBL" id="PRR84299.1"/>
    </source>
</evidence>
<dbReference type="SUPFAM" id="SSF64288">
    <property type="entry name" value="Chorismate lyase-like"/>
    <property type="match status" value="1"/>
</dbReference>
<dbReference type="Pfam" id="PF07702">
    <property type="entry name" value="UTRA"/>
    <property type="match status" value="1"/>
</dbReference>
<evidence type="ECO:0000256" key="3">
    <source>
        <dbReference type="ARBA" id="ARBA00023125"/>
    </source>
</evidence>
<evidence type="ECO:0000259" key="5">
    <source>
        <dbReference type="PROSITE" id="PS50949"/>
    </source>
</evidence>
<keyword evidence="2" id="KW-0805">Transcription regulation</keyword>
<dbReference type="PANTHER" id="PTHR44846">
    <property type="entry name" value="MANNOSYL-D-GLYCERATE TRANSPORT/METABOLISM SYSTEM REPRESSOR MNGR-RELATED"/>
    <property type="match status" value="1"/>
</dbReference>